<feature type="binding site" evidence="10">
    <location>
        <position position="307"/>
    </location>
    <ligand>
        <name>Zn(2+)</name>
        <dbReference type="ChEBI" id="CHEBI:29105"/>
        <label>1</label>
    </ligand>
</feature>
<feature type="binding site" evidence="10">
    <location>
        <position position="322"/>
    </location>
    <ligand>
        <name>Ca(2+)</name>
        <dbReference type="ChEBI" id="CHEBI:29108"/>
        <label>3</label>
    </ligand>
</feature>
<dbReference type="GO" id="GO:0030198">
    <property type="term" value="P:extracellular matrix organization"/>
    <property type="evidence" value="ECO:0007669"/>
    <property type="project" value="TreeGrafter"/>
</dbReference>
<feature type="active site" evidence="9">
    <location>
        <position position="344"/>
    </location>
</feature>
<dbReference type="SMART" id="SM00235">
    <property type="entry name" value="ZnMc"/>
    <property type="match status" value="1"/>
</dbReference>
<evidence type="ECO:0000256" key="7">
    <source>
        <dbReference type="ARBA" id="ARBA00022833"/>
    </source>
</evidence>
<keyword evidence="3" id="KW-0325">Glycoprotein</keyword>
<dbReference type="GO" id="GO:0031012">
    <property type="term" value="C:extracellular matrix"/>
    <property type="evidence" value="ECO:0007669"/>
    <property type="project" value="InterPro"/>
</dbReference>
<evidence type="ECO:0000256" key="5">
    <source>
        <dbReference type="ARBA" id="ARBA00022723"/>
    </source>
</evidence>
<evidence type="ECO:0000259" key="12">
    <source>
        <dbReference type="SMART" id="SM00235"/>
    </source>
</evidence>
<evidence type="ECO:0000256" key="2">
    <source>
        <dbReference type="ARBA" id="ARBA00009614"/>
    </source>
</evidence>
<dbReference type="PANTHER" id="PTHR10201:SF268">
    <property type="entry name" value="PEPTIDASE METALLOPEPTIDASE DOMAIN-CONTAINING PROTEIN"/>
    <property type="match status" value="1"/>
</dbReference>
<dbReference type="InterPro" id="IPR033739">
    <property type="entry name" value="M10A_MMP"/>
</dbReference>
<comment type="caution">
    <text evidence="13">The sequence shown here is derived from an EMBL/GenBank/DDBJ whole genome shotgun (WGS) entry which is preliminary data.</text>
</comment>
<dbReference type="InterPro" id="IPR001818">
    <property type="entry name" value="Pept_M10_metallopeptidase"/>
</dbReference>
<feature type="binding site" evidence="10">
    <location>
        <position position="294"/>
    </location>
    <ligand>
        <name>Zn(2+)</name>
        <dbReference type="ChEBI" id="CHEBI:29105"/>
        <label>1</label>
    </ligand>
</feature>
<comment type="similarity">
    <text evidence="2">Belongs to the peptidase M10A family. Matrix metalloproteinases (MMPs) subfamily.</text>
</comment>
<dbReference type="EMBL" id="JABFAD010000007">
    <property type="protein sequence ID" value="MBA0802107.1"/>
    <property type="molecule type" value="Genomic_DNA"/>
</dbReference>
<dbReference type="GO" id="GO:0030574">
    <property type="term" value="P:collagen catabolic process"/>
    <property type="evidence" value="ECO:0007669"/>
    <property type="project" value="TreeGrafter"/>
</dbReference>
<proteinExistence type="inferred from homology"/>
<keyword evidence="10" id="KW-0106">Calcium</keyword>
<evidence type="ECO:0000256" key="8">
    <source>
        <dbReference type="ARBA" id="ARBA00023049"/>
    </source>
</evidence>
<gene>
    <name evidence="13" type="ORF">Gohar_012436</name>
</gene>
<evidence type="ECO:0000256" key="1">
    <source>
        <dbReference type="ARBA" id="ARBA00004471"/>
    </source>
</evidence>
<evidence type="ECO:0000256" key="6">
    <source>
        <dbReference type="ARBA" id="ARBA00022801"/>
    </source>
</evidence>
<feature type="short sequence motif" description="Cysteine switch" evidence="11">
    <location>
        <begin position="200"/>
        <end position="207"/>
    </location>
</feature>
<evidence type="ECO:0000256" key="11">
    <source>
        <dbReference type="PIRSR" id="PIRSR621190-5"/>
    </source>
</evidence>
<dbReference type="GO" id="GO:0098552">
    <property type="term" value="C:side of membrane"/>
    <property type="evidence" value="ECO:0007669"/>
    <property type="project" value="UniProtKB-KW"/>
</dbReference>
<keyword evidence="3" id="KW-0449">Lipoprotein</keyword>
<dbReference type="OrthoDB" id="406838at2759"/>
<feature type="binding site" evidence="10">
    <location>
        <position position="319"/>
    </location>
    <ligand>
        <name>Ca(2+)</name>
        <dbReference type="ChEBI" id="CHEBI:29108"/>
        <label>3</label>
    </ligand>
</feature>
<dbReference type="PRINTS" id="PR00138">
    <property type="entry name" value="MATRIXIN"/>
</dbReference>
<evidence type="ECO:0000256" key="3">
    <source>
        <dbReference type="ARBA" id="ARBA00022622"/>
    </source>
</evidence>
<feature type="binding site" evidence="10">
    <location>
        <position position="282"/>
    </location>
    <ligand>
        <name>Ca(2+)</name>
        <dbReference type="ChEBI" id="CHEBI:29108"/>
        <label>2</label>
    </ligand>
</feature>
<feature type="binding site" evidence="10">
    <location>
        <position position="353"/>
    </location>
    <ligand>
        <name>Zn(2+)</name>
        <dbReference type="ChEBI" id="CHEBI:29105"/>
        <label>2</label>
        <note>catalytic</note>
    </ligand>
</feature>
<dbReference type="InterPro" id="IPR024079">
    <property type="entry name" value="MetalloPept_cat_dom_sf"/>
</dbReference>
<evidence type="ECO:0000313" key="13">
    <source>
        <dbReference type="EMBL" id="MBA0802107.1"/>
    </source>
</evidence>
<feature type="binding site" evidence="10">
    <location>
        <position position="347"/>
    </location>
    <ligand>
        <name>Zn(2+)</name>
        <dbReference type="ChEBI" id="CHEBI:29105"/>
        <label>2</label>
        <note>catalytic</note>
    </ligand>
</feature>
<feature type="binding site" evidence="10">
    <location>
        <position position="292"/>
    </location>
    <ligand>
        <name>Zn(2+)</name>
        <dbReference type="ChEBI" id="CHEBI:29105"/>
        <label>1</label>
    </ligand>
</feature>
<protein>
    <recommendedName>
        <fullName evidence="12">Peptidase metallopeptidase domain-containing protein</fullName>
    </recommendedName>
</protein>
<sequence>MEKELVGLSIEDDEDEAWEIQAPDLGMSQTMNADKQFPFRFFYEIDIDCVLEGGLWTFNTHLLLVHDLLHSLFLEAMAQQFCNFIGLFVDYDANTITRGFRNYMRIRVMVDVRSLFVNSESHSRSLQLFEGAQKGYTFKGLNHVKQYLKAFGYYYSINDVNFTDHFDSLLESVLKAYQQYYRLEVTGKINSDTMKKMSTPRCGIRDVFNDSNDGFKFRMVANYTFFNGMPRWNKRQLTYRLRSSAYVISDRQLRPIIARAFGKWADVSNFTFREAWVFNPSDIVVGFHRRFHWDNYPFDGPGNILAHAFAPEDGRLHYDADENWSTNNLTRLDQIDVESVSIHEIGHILGLGHSRDPNAIMHPYYRPGTIKRNLGQDDIDGIRALYFGR</sequence>
<dbReference type="GO" id="GO:0008270">
    <property type="term" value="F:zinc ion binding"/>
    <property type="evidence" value="ECO:0007669"/>
    <property type="project" value="InterPro"/>
</dbReference>
<feature type="domain" description="Peptidase metallopeptidase" evidence="12">
    <location>
        <begin position="228"/>
        <end position="388"/>
    </location>
</feature>
<feature type="binding site" evidence="10">
    <location>
        <position position="317"/>
    </location>
    <ligand>
        <name>Zn(2+)</name>
        <dbReference type="ChEBI" id="CHEBI:29105"/>
        <label>1</label>
    </ligand>
</feature>
<evidence type="ECO:0000256" key="4">
    <source>
        <dbReference type="ARBA" id="ARBA00022670"/>
    </source>
</evidence>
<accession>A0A7J9GWY7</accession>
<keyword evidence="7 10" id="KW-0862">Zinc</keyword>
<reference evidence="13 14" key="1">
    <citation type="journal article" date="2019" name="Genome Biol. Evol.">
        <title>Insights into the evolution of the New World diploid cottons (Gossypium, subgenus Houzingenia) based on genome sequencing.</title>
        <authorList>
            <person name="Grover C.E."/>
            <person name="Arick M.A. 2nd"/>
            <person name="Thrash A."/>
            <person name="Conover J.L."/>
            <person name="Sanders W.S."/>
            <person name="Peterson D.G."/>
            <person name="Frelichowski J.E."/>
            <person name="Scheffler J.A."/>
            <person name="Scheffler B.E."/>
            <person name="Wendel J.F."/>
        </authorList>
    </citation>
    <scope>NUCLEOTIDE SEQUENCE [LARGE SCALE GENOMIC DNA]</scope>
    <source>
        <strain evidence="13">0</strain>
        <tissue evidence="13">Leaf</tissue>
    </source>
</reference>
<evidence type="ECO:0000256" key="9">
    <source>
        <dbReference type="PIRSR" id="PIRSR621190-1"/>
    </source>
</evidence>
<feature type="binding site" evidence="10">
    <location>
        <position position="300"/>
    </location>
    <ligand>
        <name>Ca(2+)</name>
        <dbReference type="ChEBI" id="CHEBI:29108"/>
        <label>3</label>
    </ligand>
</feature>
<keyword evidence="3" id="KW-0336">GPI-anchor</keyword>
<evidence type="ECO:0000313" key="14">
    <source>
        <dbReference type="Proteomes" id="UP000593560"/>
    </source>
</evidence>
<dbReference type="AlphaFoldDB" id="A0A7J9GWY7"/>
<dbReference type="GO" id="GO:0005886">
    <property type="term" value="C:plasma membrane"/>
    <property type="evidence" value="ECO:0007669"/>
    <property type="project" value="UniProtKB-SubCell"/>
</dbReference>
<feature type="binding site" description="in inhibited form" evidence="10">
    <location>
        <position position="202"/>
    </location>
    <ligand>
        <name>Zn(2+)</name>
        <dbReference type="ChEBI" id="CHEBI:29105"/>
        <label>2</label>
        <note>catalytic</note>
    </ligand>
</feature>
<keyword evidence="4" id="KW-0645">Protease</keyword>
<dbReference type="GO" id="GO:0004222">
    <property type="term" value="F:metalloendopeptidase activity"/>
    <property type="evidence" value="ECO:0007669"/>
    <property type="project" value="InterPro"/>
</dbReference>
<feature type="binding site" evidence="10">
    <location>
        <position position="343"/>
    </location>
    <ligand>
        <name>Zn(2+)</name>
        <dbReference type="ChEBI" id="CHEBI:29105"/>
        <label>2</label>
        <note>catalytic</note>
    </ligand>
</feature>
<keyword evidence="5 10" id="KW-0479">Metal-binding</keyword>
<dbReference type="InterPro" id="IPR006026">
    <property type="entry name" value="Peptidase_Metallo"/>
</dbReference>
<dbReference type="InterPro" id="IPR002477">
    <property type="entry name" value="Peptidoglycan-bd-like"/>
</dbReference>
<keyword evidence="14" id="KW-1185">Reference proteome</keyword>
<comment type="cofactor">
    <cofactor evidence="10">
        <name>Zn(2+)</name>
        <dbReference type="ChEBI" id="CHEBI:29105"/>
    </cofactor>
    <text evidence="10">Binds 2 Zn(2+) ions per subunit.</text>
</comment>
<comment type="subcellular location">
    <subcellularLocation>
        <location evidence="1">Cell membrane</location>
        <topology evidence="1">Lipid-anchor</topology>
        <topology evidence="1">GPI-anchor</topology>
        <orientation evidence="1">Extracellular side</orientation>
    </subcellularLocation>
</comment>
<dbReference type="PANTHER" id="PTHR10201">
    <property type="entry name" value="MATRIX METALLOPROTEINASE"/>
    <property type="match status" value="1"/>
</dbReference>
<dbReference type="InterPro" id="IPR021190">
    <property type="entry name" value="Pept_M10A"/>
</dbReference>
<dbReference type="Gene3D" id="3.40.390.10">
    <property type="entry name" value="Collagenase (Catalytic Domain)"/>
    <property type="match status" value="1"/>
</dbReference>
<feature type="binding site" evidence="10">
    <location>
        <position position="361"/>
    </location>
    <ligand>
        <name>Zn(2+)</name>
        <dbReference type="ChEBI" id="CHEBI:29105"/>
        <label>2</label>
        <note>catalytic</note>
    </ligand>
</feature>
<name>A0A7J9GWY7_9ROSI</name>
<dbReference type="SUPFAM" id="SSF47090">
    <property type="entry name" value="PGBD-like"/>
    <property type="match status" value="1"/>
</dbReference>
<dbReference type="CDD" id="cd04278">
    <property type="entry name" value="ZnMc_MMP"/>
    <property type="match status" value="1"/>
</dbReference>
<organism evidence="13 14">
    <name type="scientific">Gossypium harknessii</name>
    <dbReference type="NCBI Taxonomy" id="34285"/>
    <lineage>
        <taxon>Eukaryota</taxon>
        <taxon>Viridiplantae</taxon>
        <taxon>Streptophyta</taxon>
        <taxon>Embryophyta</taxon>
        <taxon>Tracheophyta</taxon>
        <taxon>Spermatophyta</taxon>
        <taxon>Magnoliopsida</taxon>
        <taxon>eudicotyledons</taxon>
        <taxon>Gunneridae</taxon>
        <taxon>Pentapetalae</taxon>
        <taxon>rosids</taxon>
        <taxon>malvids</taxon>
        <taxon>Malvales</taxon>
        <taxon>Malvaceae</taxon>
        <taxon>Malvoideae</taxon>
        <taxon>Gossypium</taxon>
    </lineage>
</organism>
<dbReference type="Proteomes" id="UP000593560">
    <property type="component" value="Unassembled WGS sequence"/>
</dbReference>
<dbReference type="Pfam" id="PF01471">
    <property type="entry name" value="PG_binding_1"/>
    <property type="match status" value="1"/>
</dbReference>
<feature type="binding site" evidence="10">
    <location>
        <position position="299"/>
    </location>
    <ligand>
        <name>Ca(2+)</name>
        <dbReference type="ChEBI" id="CHEBI:29108"/>
        <label>3</label>
    </ligand>
</feature>
<keyword evidence="6" id="KW-0378">Hydrolase</keyword>
<keyword evidence="3" id="KW-0472">Membrane</keyword>
<evidence type="ECO:0000256" key="10">
    <source>
        <dbReference type="PIRSR" id="PIRSR621190-2"/>
    </source>
</evidence>
<dbReference type="GO" id="GO:0006508">
    <property type="term" value="P:proteolysis"/>
    <property type="evidence" value="ECO:0007669"/>
    <property type="project" value="UniProtKB-KW"/>
</dbReference>
<dbReference type="InterPro" id="IPR036365">
    <property type="entry name" value="PGBD-like_sf"/>
</dbReference>
<feature type="binding site" evidence="10">
    <location>
        <position position="322"/>
    </location>
    <ligand>
        <name>Ca(2+)</name>
        <dbReference type="ChEBI" id="CHEBI:29108"/>
        <label>1</label>
    </ligand>
</feature>
<dbReference type="SUPFAM" id="SSF55486">
    <property type="entry name" value="Metalloproteases ('zincins'), catalytic domain"/>
    <property type="match status" value="1"/>
</dbReference>
<keyword evidence="8" id="KW-0482">Metalloprotease</keyword>
<dbReference type="Pfam" id="PF00413">
    <property type="entry name" value="Peptidase_M10"/>
    <property type="match status" value="1"/>
</dbReference>
<comment type="cofactor">
    <cofactor evidence="10">
        <name>Ca(2+)</name>
        <dbReference type="ChEBI" id="CHEBI:29108"/>
    </cofactor>
    <text evidence="10">Can bind about 5 Ca(2+) ions per subunit.</text>
</comment>